<dbReference type="InterPro" id="IPR001387">
    <property type="entry name" value="Cro/C1-type_HTH"/>
</dbReference>
<feature type="compositionally biased region" description="Pro residues" evidence="1">
    <location>
        <begin position="175"/>
        <end position="199"/>
    </location>
</feature>
<dbReference type="SUPFAM" id="SSF52540">
    <property type="entry name" value="P-loop containing nucleoside triphosphate hydrolases"/>
    <property type="match status" value="1"/>
</dbReference>
<reference evidence="3 4" key="1">
    <citation type="submission" date="2020-09" db="EMBL/GenBank/DDBJ databases">
        <title>Biosynthesis of the nuclear factor of activated T cells inhibitor NFAT-133 and its congeners in Streptomyces pactum.</title>
        <authorList>
            <person name="Zhou W."/>
            <person name="Posri P."/>
            <person name="Abugrain M.E."/>
            <person name="Weisberg A.J."/>
            <person name="Chang J.H."/>
            <person name="Mahmud T."/>
        </authorList>
    </citation>
    <scope>NUCLEOTIDE SEQUENCE [LARGE SCALE GENOMIC DNA]</scope>
    <source>
        <strain evidence="3 4">ATCC 27456</strain>
    </source>
</reference>
<organism evidence="3 4">
    <name type="scientific">Streptomyces pactum</name>
    <dbReference type="NCBI Taxonomy" id="68249"/>
    <lineage>
        <taxon>Bacteria</taxon>
        <taxon>Bacillati</taxon>
        <taxon>Actinomycetota</taxon>
        <taxon>Actinomycetes</taxon>
        <taxon>Kitasatosporales</taxon>
        <taxon>Streptomycetaceae</taxon>
        <taxon>Streptomyces</taxon>
    </lineage>
</organism>
<dbReference type="InterPro" id="IPR011990">
    <property type="entry name" value="TPR-like_helical_dom_sf"/>
</dbReference>
<feature type="domain" description="HTH cro/C1-type" evidence="2">
    <location>
        <begin position="66"/>
        <end position="121"/>
    </location>
</feature>
<dbReference type="PANTHER" id="PTHR47691">
    <property type="entry name" value="REGULATOR-RELATED"/>
    <property type="match status" value="1"/>
</dbReference>
<name>A0ABS0NMK6_9ACTN</name>
<gene>
    <name evidence="3" type="ORF">IHE55_17250</name>
</gene>
<dbReference type="Gene3D" id="3.40.50.300">
    <property type="entry name" value="P-loop containing nucleotide triphosphate hydrolases"/>
    <property type="match status" value="1"/>
</dbReference>
<dbReference type="PANTHER" id="PTHR47691:SF3">
    <property type="entry name" value="HTH-TYPE TRANSCRIPTIONAL REGULATOR RV0890C-RELATED"/>
    <property type="match status" value="1"/>
</dbReference>
<sequence length="868" mass="92956">MDPHRPFSHPEFSAPPPGETGPGCSTGRNGIRHTSAGARAGDGPAEQGHRLVSTGTPGTGDFGRQLRELRTRAGLSQEALSHRSGVSVRALADLERGRARGPQRRTVGALAEALGLDERAAERLERAPPRAAPAPGRPPDRRRTPPTPPTPSPCRGTSRTSPPAARPSPGCWSWPAPPPTHGKPGPPQTPRRPAPPPTPGEAGGTGEAGADAEAGEGRAAGGAGPGWPVVAVVAGQPGLGKTAFAVHAAHLLAPRFPDGQFALDLHGMDPEPATPRDALGRLLRAAGVTDAAIPAGTDDRAGLWRSVVRDRRVLLLLDNAIDEDQVRPLLPGGGRSLTVVTSRHALAGLESVHRVDLALFRREEAVELLTRIIGADRVRSEAQAARDLADLCGHLPLAVRIAGQRLLGRPHERLAKLVARLAEESRRLDGLQAGGLRVRPAFALSYRQLRPEAQRFLRRASLAAGPDFSPGTGALLADLSHDEAAACAEELTDAGLLQSDPATEHYRFHDLLRLFAAERLAEEDTPEARDAALDRTARWMLRRATAAALRFDVDHHRDAPHGDPDPATAPADREEARAWLEGERAQWLAALRRAHETGHHRMVADTAEAMHWFSDLNQHWELWVEVFRRSADAARALGSRREEAVHLNYLAWAHNMCVHDPQAALASADAALEAARETRDLLQTGWALGYGAGALQRLGRAAEALERCREAARCLAAHDSPQARLGELTVLNSLGGQLRQAGRAAEALEIHRRSEAICAAGIAGQSDELIGLYRAVARHHVGNDLAALGRWAEAEPPLRQALVHFEAAQMPAWSEPVRLDLGLVLSAMDHPEARETLLAARDGLIALRSPRQGEAATALGALDRATRR</sequence>
<dbReference type="PRINTS" id="PR00364">
    <property type="entry name" value="DISEASERSIST"/>
</dbReference>
<feature type="region of interest" description="Disordered" evidence="1">
    <location>
        <begin position="95"/>
        <end position="223"/>
    </location>
</feature>
<feature type="compositionally biased region" description="Low complexity" evidence="1">
    <location>
        <begin position="153"/>
        <end position="169"/>
    </location>
</feature>
<dbReference type="EMBL" id="JACYXC010000001">
    <property type="protein sequence ID" value="MBH5336429.1"/>
    <property type="molecule type" value="Genomic_DNA"/>
</dbReference>
<dbReference type="SMART" id="SM00530">
    <property type="entry name" value="HTH_XRE"/>
    <property type="match status" value="1"/>
</dbReference>
<feature type="compositionally biased region" description="Basic and acidic residues" evidence="1">
    <location>
        <begin position="555"/>
        <end position="564"/>
    </location>
</feature>
<dbReference type="Proteomes" id="UP000807371">
    <property type="component" value="Unassembled WGS sequence"/>
</dbReference>
<dbReference type="Gene3D" id="1.25.40.10">
    <property type="entry name" value="Tetratricopeptide repeat domain"/>
    <property type="match status" value="1"/>
</dbReference>
<accession>A0ABS0NMK6</accession>
<evidence type="ECO:0000256" key="1">
    <source>
        <dbReference type="SAM" id="MobiDB-lite"/>
    </source>
</evidence>
<dbReference type="InterPro" id="IPR010982">
    <property type="entry name" value="Lambda_DNA-bd_dom_sf"/>
</dbReference>
<evidence type="ECO:0000259" key="2">
    <source>
        <dbReference type="PROSITE" id="PS50943"/>
    </source>
</evidence>
<dbReference type="SUPFAM" id="SSF47413">
    <property type="entry name" value="lambda repressor-like DNA-binding domains"/>
    <property type="match status" value="1"/>
</dbReference>
<feature type="region of interest" description="Disordered" evidence="1">
    <location>
        <begin position="1"/>
        <end position="63"/>
    </location>
</feature>
<dbReference type="PROSITE" id="PS50943">
    <property type="entry name" value="HTH_CROC1"/>
    <property type="match status" value="1"/>
</dbReference>
<dbReference type="Pfam" id="PF13560">
    <property type="entry name" value="HTH_31"/>
    <property type="match status" value="1"/>
</dbReference>
<keyword evidence="4" id="KW-1185">Reference proteome</keyword>
<evidence type="ECO:0000313" key="4">
    <source>
        <dbReference type="Proteomes" id="UP000807371"/>
    </source>
</evidence>
<dbReference type="Gene3D" id="1.10.260.40">
    <property type="entry name" value="lambda repressor-like DNA-binding domains"/>
    <property type="match status" value="1"/>
</dbReference>
<feature type="region of interest" description="Disordered" evidence="1">
    <location>
        <begin position="555"/>
        <end position="574"/>
    </location>
</feature>
<evidence type="ECO:0000313" key="3">
    <source>
        <dbReference type="EMBL" id="MBH5336429.1"/>
    </source>
</evidence>
<feature type="compositionally biased region" description="Basic and acidic residues" evidence="1">
    <location>
        <begin position="116"/>
        <end position="128"/>
    </location>
</feature>
<dbReference type="CDD" id="cd00093">
    <property type="entry name" value="HTH_XRE"/>
    <property type="match status" value="1"/>
</dbReference>
<comment type="caution">
    <text evidence="3">The sequence shown here is derived from an EMBL/GenBank/DDBJ whole genome shotgun (WGS) entry which is preliminary data.</text>
</comment>
<dbReference type="InterPro" id="IPR027417">
    <property type="entry name" value="P-loop_NTPase"/>
</dbReference>
<proteinExistence type="predicted"/>
<protein>
    <submittedName>
        <fullName evidence="3">Helix-turn-helix domain-containing protein</fullName>
    </submittedName>
</protein>
<dbReference type="SUPFAM" id="SSF48452">
    <property type="entry name" value="TPR-like"/>
    <property type="match status" value="2"/>
</dbReference>